<evidence type="ECO:0000259" key="8">
    <source>
        <dbReference type="Pfam" id="PF20684"/>
    </source>
</evidence>
<dbReference type="PANTHER" id="PTHR33048">
    <property type="entry name" value="PTH11-LIKE INTEGRAL MEMBRANE PROTEIN (AFU_ORTHOLOGUE AFUA_5G11245)"/>
    <property type="match status" value="1"/>
</dbReference>
<keyword evidence="10" id="KW-1185">Reference proteome</keyword>
<evidence type="ECO:0000256" key="5">
    <source>
        <dbReference type="ARBA" id="ARBA00038359"/>
    </source>
</evidence>
<evidence type="ECO:0000313" key="10">
    <source>
        <dbReference type="Proteomes" id="UP001465668"/>
    </source>
</evidence>
<keyword evidence="9" id="KW-0378">Hydrolase</keyword>
<accession>A0ABR2XNG6</accession>
<evidence type="ECO:0000256" key="6">
    <source>
        <dbReference type="SAM" id="MobiDB-lite"/>
    </source>
</evidence>
<dbReference type="InterPro" id="IPR052337">
    <property type="entry name" value="SAT4-like"/>
</dbReference>
<organism evidence="9 10">
    <name type="scientific">Seiridium cardinale</name>
    <dbReference type="NCBI Taxonomy" id="138064"/>
    <lineage>
        <taxon>Eukaryota</taxon>
        <taxon>Fungi</taxon>
        <taxon>Dikarya</taxon>
        <taxon>Ascomycota</taxon>
        <taxon>Pezizomycotina</taxon>
        <taxon>Sordariomycetes</taxon>
        <taxon>Xylariomycetidae</taxon>
        <taxon>Amphisphaeriales</taxon>
        <taxon>Sporocadaceae</taxon>
        <taxon>Seiridium</taxon>
    </lineage>
</organism>
<dbReference type="Pfam" id="PF20684">
    <property type="entry name" value="Fung_rhodopsin"/>
    <property type="match status" value="1"/>
</dbReference>
<feature type="transmembrane region" description="Helical" evidence="7">
    <location>
        <begin position="101"/>
        <end position="123"/>
    </location>
</feature>
<dbReference type="EMBL" id="JARVKM010000035">
    <property type="protein sequence ID" value="KAK9775307.1"/>
    <property type="molecule type" value="Genomic_DNA"/>
</dbReference>
<proteinExistence type="inferred from homology"/>
<evidence type="ECO:0000256" key="2">
    <source>
        <dbReference type="ARBA" id="ARBA00022692"/>
    </source>
</evidence>
<dbReference type="PANTHER" id="PTHR33048:SF47">
    <property type="entry name" value="INTEGRAL MEMBRANE PROTEIN-RELATED"/>
    <property type="match status" value="1"/>
</dbReference>
<comment type="caution">
    <text evidence="9">The sequence shown here is derived from an EMBL/GenBank/DDBJ whole genome shotgun (WGS) entry which is preliminary data.</text>
</comment>
<feature type="transmembrane region" description="Helical" evidence="7">
    <location>
        <begin position="50"/>
        <end position="75"/>
    </location>
</feature>
<feature type="domain" description="Rhodopsin" evidence="8">
    <location>
        <begin position="35"/>
        <end position="285"/>
    </location>
</feature>
<evidence type="ECO:0000256" key="1">
    <source>
        <dbReference type="ARBA" id="ARBA00004141"/>
    </source>
</evidence>
<feature type="transmembrane region" description="Helical" evidence="7">
    <location>
        <begin position="221"/>
        <end position="247"/>
    </location>
</feature>
<keyword evidence="4 7" id="KW-0472">Membrane</keyword>
<feature type="transmembrane region" description="Helical" evidence="7">
    <location>
        <begin position="192"/>
        <end position="209"/>
    </location>
</feature>
<keyword evidence="2 7" id="KW-0812">Transmembrane</keyword>
<evidence type="ECO:0000256" key="4">
    <source>
        <dbReference type="ARBA" id="ARBA00023136"/>
    </source>
</evidence>
<evidence type="ECO:0000313" key="9">
    <source>
        <dbReference type="EMBL" id="KAK9775307.1"/>
    </source>
</evidence>
<protein>
    <submittedName>
        <fullName evidence="9">Glycoside hydrolase family 31</fullName>
    </submittedName>
</protein>
<dbReference type="InterPro" id="IPR049326">
    <property type="entry name" value="Rhodopsin_dom_fungi"/>
</dbReference>
<gene>
    <name evidence="9" type="ORF">SCAR479_07983</name>
</gene>
<dbReference type="Proteomes" id="UP001465668">
    <property type="component" value="Unassembled WGS sequence"/>
</dbReference>
<feature type="region of interest" description="Disordered" evidence="6">
    <location>
        <begin position="369"/>
        <end position="401"/>
    </location>
</feature>
<feature type="transmembrane region" description="Helical" evidence="7">
    <location>
        <begin position="135"/>
        <end position="155"/>
    </location>
</feature>
<feature type="transmembrane region" description="Helical" evidence="7">
    <location>
        <begin position="259"/>
        <end position="280"/>
    </location>
</feature>
<feature type="compositionally biased region" description="Polar residues" evidence="6">
    <location>
        <begin position="374"/>
        <end position="401"/>
    </location>
</feature>
<name>A0ABR2XNG6_9PEZI</name>
<keyword evidence="3 7" id="KW-1133">Transmembrane helix</keyword>
<comment type="subcellular location">
    <subcellularLocation>
        <location evidence="1">Membrane</location>
        <topology evidence="1">Multi-pass membrane protein</topology>
    </subcellularLocation>
</comment>
<dbReference type="GO" id="GO:0016787">
    <property type="term" value="F:hydrolase activity"/>
    <property type="evidence" value="ECO:0007669"/>
    <property type="project" value="UniProtKB-KW"/>
</dbReference>
<reference evidence="9 10" key="1">
    <citation type="submission" date="2024-02" db="EMBL/GenBank/DDBJ databases">
        <title>First draft genome assembly of two strains of Seiridium cardinale.</title>
        <authorList>
            <person name="Emiliani G."/>
            <person name="Scali E."/>
        </authorList>
    </citation>
    <scope>NUCLEOTIDE SEQUENCE [LARGE SCALE GENOMIC DNA]</scope>
    <source>
        <strain evidence="9 10">BM-138-000479</strain>
    </source>
</reference>
<sequence>MASPVPTTPPLVSVDAFHGISWAGFALCVIVFTCRIGIRVSCFGRLFVEDYLMLVALCLLLATTILTQLFVKYIYAMVDVSNGAMPAPSFLHDTEKGLRSFGTLMLLNYLGIWMVKLNFLLFFRRLGNHVRLYRIFWWIVLTFNVAAGVTVIGLIDFKCLMQSAEIIFATCKSLSSVMGSYTASKVSCALDAVSDGLIIVFPFSILWGCKLSLRKKLALSGIFGLVAFTIAVTIIRGSIFGGVYLSISEHNMKQLNITWIWFWFNVEFIVAFTIGCLVSFRTLFTQRQNNAREVRARNYQHMAKNSSRGKPKGLRAKARAWHDDLVTTFMTWEDTTRVTNGEVSLLPTFPAATGHLGIDFEGSHDWEIHPKSGSIRSDSMQGLTVRDSTSQGRNSGFSGHV</sequence>
<comment type="similarity">
    <text evidence="5">Belongs to the SAT4 family.</text>
</comment>
<evidence type="ECO:0000256" key="3">
    <source>
        <dbReference type="ARBA" id="ARBA00022989"/>
    </source>
</evidence>
<feature type="transmembrane region" description="Helical" evidence="7">
    <location>
        <begin position="20"/>
        <end position="38"/>
    </location>
</feature>
<evidence type="ECO:0000256" key="7">
    <source>
        <dbReference type="SAM" id="Phobius"/>
    </source>
</evidence>